<proteinExistence type="inferred from homology"/>
<dbReference type="Proteomes" id="UP000002754">
    <property type="component" value="Unassembled WGS sequence"/>
</dbReference>
<feature type="topological domain" description="Extracellular" evidence="8">
    <location>
        <begin position="1"/>
        <end position="2"/>
    </location>
</feature>
<reference evidence="9 11" key="1">
    <citation type="journal article" date="2014" name="Genome Announc.">
        <title>Draft Genome Sequence of Bacillus alcalophilus AV1934, a Classic Alkaliphile Isolated from Human Feces in 1934.</title>
        <authorList>
            <person name="Attie O."/>
            <person name="Jayaprakash A."/>
            <person name="Shah H."/>
            <person name="Paulsen I.T."/>
            <person name="Morino M."/>
            <person name="Takahashi Y."/>
            <person name="Narumi I."/>
            <person name="Sachidanandam R."/>
            <person name="Satoh K."/>
            <person name="Ito M."/>
            <person name="Krulwich T.A."/>
        </authorList>
    </citation>
    <scope>NUCLEOTIDE SEQUENCE [LARGE SCALE GENOMIC DNA]</scope>
    <source>
        <strain evidence="9 11">AV1934</strain>
    </source>
</reference>
<dbReference type="EMBL" id="ALPT02000075">
    <property type="protein sequence ID" value="KGA96189.1"/>
    <property type="molecule type" value="Genomic_DNA"/>
</dbReference>
<evidence type="ECO:0000256" key="2">
    <source>
        <dbReference type="ARBA" id="ARBA00022692"/>
    </source>
</evidence>
<dbReference type="GO" id="GO:0005940">
    <property type="term" value="C:septin ring"/>
    <property type="evidence" value="ECO:0007669"/>
    <property type="project" value="InterPro"/>
</dbReference>
<dbReference type="RefSeq" id="WP_003324421.1">
    <property type="nucleotide sequence ID" value="NZ_ALPT02000075.1"/>
</dbReference>
<evidence type="ECO:0000313" key="12">
    <source>
        <dbReference type="Proteomes" id="UP000297014"/>
    </source>
</evidence>
<evidence type="ECO:0000313" key="9">
    <source>
        <dbReference type="EMBL" id="KGA96189.1"/>
    </source>
</evidence>
<dbReference type="OrthoDB" id="1654473at2"/>
<dbReference type="GO" id="GO:0000917">
    <property type="term" value="P:division septum assembly"/>
    <property type="evidence" value="ECO:0007669"/>
    <property type="project" value="UniProtKB-KW"/>
</dbReference>
<gene>
    <name evidence="8" type="primary">ezrA</name>
    <name evidence="10" type="ORF">AJ85_04335</name>
    <name evidence="9" type="ORF">BALCAV_0217840</name>
</gene>
<dbReference type="EMBL" id="JALP01000064">
    <property type="protein sequence ID" value="THG91546.1"/>
    <property type="molecule type" value="Genomic_DNA"/>
</dbReference>
<dbReference type="InterPro" id="IPR010379">
    <property type="entry name" value="EzrA"/>
</dbReference>
<sequence>MIILYSLIAIVILVFLVGMLFRKKIYQEVDRLEGWKNEILNRPVPEEISRVKRLHMSGETEQKFELWRNDWDEIVGTILPDIEEELFNIEESANKYRFKRAKGIVTHIDQRLASIEEQLKVMLDDVQHFVESEEKNRTEIGAIRTKFQELEKELLRKRGSYGLTVEALDQSLLEIEEGLSEFDKATKEGNYLNARTILGDIQKKLETSSIQMEQIPTLLVQLQATLPVECKNLRLGISEMEQSGYYLKSLNFENRIQNIEKELEAYLTQLKELELDGIEDGLTKISEQIEQMYLTLEEEVDAKKAVLEKLPEQKDRLMELDTKLQDLMAETSHVQLSYRITDEELKMQEKIRKKLQETTKQLQVIVDVSENEKQTFTSIQEMMEKWVEAIDQIKEEMKKAKENLDTLREDEWKAKETVTELRQILIDNKRIIRKSNIPGLPLIVLEKLKQGEEILTKTTNQLEQVPLEMGRVNALIKDAVEIIHDNEKVITETIEQADLAEKLIQYGNRYRSKSENVYQALTEAEQLFRSYHYEEAIELTIQTIRPFDQKIEERFMKEEVHAS</sequence>
<keyword evidence="2 8" id="KW-0812">Transmembrane</keyword>
<feature type="coiled-coil region" evidence="8">
    <location>
        <begin position="383"/>
        <end position="417"/>
    </location>
</feature>
<evidence type="ECO:0000256" key="7">
    <source>
        <dbReference type="ARBA" id="ARBA00023306"/>
    </source>
</evidence>
<comment type="caution">
    <text evidence="9">The sequence shown here is derived from an EMBL/GenBank/DDBJ whole genome shotgun (WGS) entry which is preliminary data.</text>
</comment>
<comment type="subcellular location">
    <subcellularLocation>
        <location evidence="8">Cell membrane</location>
        <topology evidence="8">Single-pass membrane protein</topology>
    </subcellularLocation>
    <text evidence="8">Colocalized with FtsZ to the nascent septal site.</text>
</comment>
<keyword evidence="4 8" id="KW-0175">Coiled coil</keyword>
<name>A0A094WEK4_ALKAL</name>
<comment type="similarity">
    <text evidence="8">Belongs to the EzrA family.</text>
</comment>
<reference evidence="10 12" key="2">
    <citation type="submission" date="2014-01" db="EMBL/GenBank/DDBJ databases">
        <title>Draft genome sequencing of Bacillus alcalophilus CGMCC 1.3604.</title>
        <authorList>
            <person name="Yang J."/>
            <person name="Diao L."/>
            <person name="Yang S."/>
        </authorList>
    </citation>
    <scope>NUCLEOTIDE SEQUENCE [LARGE SCALE GENOMIC DNA]</scope>
    <source>
        <strain evidence="10 12">CGMCC 1.3604</strain>
    </source>
</reference>
<dbReference type="Pfam" id="PF06160">
    <property type="entry name" value="EzrA"/>
    <property type="match status" value="1"/>
</dbReference>
<evidence type="ECO:0000256" key="1">
    <source>
        <dbReference type="ARBA" id="ARBA00022618"/>
    </source>
</evidence>
<comment type="function">
    <text evidence="8">Negative regulator of FtsZ ring formation; modulates the frequency and position of FtsZ ring formation. Inhibits FtsZ ring formation at polar sites. Interacts either with FtsZ or with one of its binding partners to promote depolymerization.</text>
</comment>
<dbReference type="AlphaFoldDB" id="A0A094WEK4"/>
<evidence type="ECO:0000256" key="4">
    <source>
        <dbReference type="ARBA" id="ARBA00023054"/>
    </source>
</evidence>
<dbReference type="NCBIfam" id="NF003413">
    <property type="entry name" value="PRK04778.1-7"/>
    <property type="match status" value="1"/>
</dbReference>
<dbReference type="STRING" id="1218173.BALCAV_0217840"/>
<keyword evidence="9" id="KW-0808">Transferase</keyword>
<keyword evidence="6 8" id="KW-0717">Septation</keyword>
<evidence type="ECO:0000256" key="3">
    <source>
        <dbReference type="ARBA" id="ARBA00022989"/>
    </source>
</evidence>
<keyword evidence="5 8" id="KW-0472">Membrane</keyword>
<dbReference type="GO" id="GO:0005886">
    <property type="term" value="C:plasma membrane"/>
    <property type="evidence" value="ECO:0007669"/>
    <property type="project" value="UniProtKB-SubCell"/>
</dbReference>
<keyword evidence="7 8" id="KW-0131">Cell cycle</keyword>
<keyword evidence="1 8" id="KW-0132">Cell division</keyword>
<evidence type="ECO:0000256" key="6">
    <source>
        <dbReference type="ARBA" id="ARBA00023210"/>
    </source>
</evidence>
<dbReference type="HAMAP" id="MF_00728">
    <property type="entry name" value="EzrA"/>
    <property type="match status" value="1"/>
</dbReference>
<evidence type="ECO:0000256" key="8">
    <source>
        <dbReference type="HAMAP-Rule" id="MF_00728"/>
    </source>
</evidence>
<accession>A0A094WEK4</accession>
<dbReference type="eggNOG" id="COG4477">
    <property type="taxonomic scope" value="Bacteria"/>
</dbReference>
<evidence type="ECO:0000313" key="10">
    <source>
        <dbReference type="EMBL" id="THG91546.1"/>
    </source>
</evidence>
<dbReference type="GO" id="GO:0016301">
    <property type="term" value="F:kinase activity"/>
    <property type="evidence" value="ECO:0007669"/>
    <property type="project" value="UniProtKB-KW"/>
</dbReference>
<keyword evidence="9" id="KW-0418">Kinase</keyword>
<organism evidence="9 11">
    <name type="scientific">Alkalihalobacillus alcalophilus ATCC 27647 = CGMCC 1.3604</name>
    <dbReference type="NCBI Taxonomy" id="1218173"/>
    <lineage>
        <taxon>Bacteria</taxon>
        <taxon>Bacillati</taxon>
        <taxon>Bacillota</taxon>
        <taxon>Bacilli</taxon>
        <taxon>Bacillales</taxon>
        <taxon>Bacillaceae</taxon>
        <taxon>Alkalihalobacillus</taxon>
    </lineage>
</organism>
<keyword evidence="3 8" id="KW-1133">Transmembrane helix</keyword>
<feature type="coiled-coil region" evidence="8">
    <location>
        <begin position="249"/>
        <end position="276"/>
    </location>
</feature>
<evidence type="ECO:0000256" key="5">
    <source>
        <dbReference type="ARBA" id="ARBA00023136"/>
    </source>
</evidence>
<evidence type="ECO:0000313" key="11">
    <source>
        <dbReference type="Proteomes" id="UP000002754"/>
    </source>
</evidence>
<protein>
    <recommendedName>
        <fullName evidence="8">Septation ring formation regulator EzrA</fullName>
    </recommendedName>
</protein>
<dbReference type="GO" id="GO:0000921">
    <property type="term" value="P:septin ring assembly"/>
    <property type="evidence" value="ECO:0007669"/>
    <property type="project" value="InterPro"/>
</dbReference>
<keyword evidence="8" id="KW-1003">Cell membrane</keyword>
<feature type="topological domain" description="Cytoplasmic" evidence="8">
    <location>
        <begin position="22"/>
        <end position="563"/>
    </location>
</feature>
<keyword evidence="11" id="KW-1185">Reference proteome</keyword>
<dbReference type="Proteomes" id="UP000297014">
    <property type="component" value="Unassembled WGS sequence"/>
</dbReference>